<evidence type="ECO:0000313" key="1">
    <source>
        <dbReference type="EMBL" id="KAJ8896588.1"/>
    </source>
</evidence>
<proteinExistence type="predicted"/>
<organism evidence="1 2">
    <name type="scientific">Dryococelus australis</name>
    <dbReference type="NCBI Taxonomy" id="614101"/>
    <lineage>
        <taxon>Eukaryota</taxon>
        <taxon>Metazoa</taxon>
        <taxon>Ecdysozoa</taxon>
        <taxon>Arthropoda</taxon>
        <taxon>Hexapoda</taxon>
        <taxon>Insecta</taxon>
        <taxon>Pterygota</taxon>
        <taxon>Neoptera</taxon>
        <taxon>Polyneoptera</taxon>
        <taxon>Phasmatodea</taxon>
        <taxon>Verophasmatodea</taxon>
        <taxon>Anareolatae</taxon>
        <taxon>Phasmatidae</taxon>
        <taxon>Eurycanthinae</taxon>
        <taxon>Dryococelus</taxon>
    </lineage>
</organism>
<protein>
    <recommendedName>
        <fullName evidence="3">Ribosomal protein L2</fullName>
    </recommendedName>
</protein>
<evidence type="ECO:0000313" key="2">
    <source>
        <dbReference type="Proteomes" id="UP001159363"/>
    </source>
</evidence>
<comment type="caution">
    <text evidence="1">The sequence shown here is derived from an EMBL/GenBank/DDBJ whole genome shotgun (WGS) entry which is preliminary data.</text>
</comment>
<dbReference type="Proteomes" id="UP001159363">
    <property type="component" value="Chromosome 1"/>
</dbReference>
<keyword evidence="2" id="KW-1185">Reference proteome</keyword>
<dbReference type="EMBL" id="JARBHB010000001">
    <property type="protein sequence ID" value="KAJ8896588.1"/>
    <property type="molecule type" value="Genomic_DNA"/>
</dbReference>
<name>A0ABQ9IL87_9NEOP</name>
<accession>A0ABQ9IL87</accession>
<reference evidence="1 2" key="1">
    <citation type="submission" date="2023-02" db="EMBL/GenBank/DDBJ databases">
        <title>LHISI_Scaffold_Assembly.</title>
        <authorList>
            <person name="Stuart O.P."/>
            <person name="Cleave R."/>
            <person name="Magrath M.J.L."/>
            <person name="Mikheyev A.S."/>
        </authorList>
    </citation>
    <scope>NUCLEOTIDE SEQUENCE [LARGE SCALE GENOMIC DNA]</scope>
    <source>
        <strain evidence="1">Daus_M_001</strain>
        <tissue evidence="1">Leg muscle</tissue>
    </source>
</reference>
<sequence length="554" mass="60884">MVLLSTHDAPLPQRYVKSSQTSLQPACRSHDIPASPTHVTGNTYKLRAAGATSSRFNYKRGRGVAVGRILTSARGKPGSIPGGVAPVFSVIFLGDIPFPPTFHSDVAPYSPRFTLIGSHDLCVKEPLKSDPPPTSSNFKCGIAFSIHLIQHSRARCGGRAKRLETAERESAAATAEELATSPHVAAHGVAKRTANCRPPVCDLPAAISPSLARAAATSVSICSAAHFISTHPRVFRGLSWQQARLDSPLYTRDIIVCCDQVRPLYRTCKHSLLLPAYYWSSVKQGVSKELSSNRNIGEKKKVRIICGVSERGRLGVAQPVHRLQRVYSSHWRYVQHAQSRAGCATPGATITRYKFNYKRGRGVAVGRLLTSDRGKPGSIPGGVVPVFSVSFLGDIPFPPTFHSDVAPYSPRFTLIGSHDLCRGLEPMRVNEVSIELRRNERAVQNGRIPSRTGFNSLPGHPRMFVCGYRAGRCSWSLESHIKTARCSVYKMGARLLGKRIRQRWSESNGQHVCERFSAQHSKYRTYEAVYGFTTLLGSNGLRKPNYLEHKAPDP</sequence>
<gene>
    <name evidence="1" type="ORF">PR048_001932</name>
</gene>
<evidence type="ECO:0008006" key="3">
    <source>
        <dbReference type="Google" id="ProtNLM"/>
    </source>
</evidence>